<evidence type="ECO:0000313" key="1">
    <source>
        <dbReference type="EMBL" id="CAA6819561.1"/>
    </source>
</evidence>
<reference evidence="1" key="1">
    <citation type="submission" date="2020-01" db="EMBL/GenBank/DDBJ databases">
        <authorList>
            <person name="Meier V. D."/>
            <person name="Meier V D."/>
        </authorList>
    </citation>
    <scope>NUCLEOTIDE SEQUENCE</scope>
    <source>
        <strain evidence="1">HLG_WM_MAG_01</strain>
    </source>
</reference>
<proteinExistence type="predicted"/>
<dbReference type="Pfam" id="PF11536">
    <property type="entry name" value="DUF3226"/>
    <property type="match status" value="1"/>
</dbReference>
<gene>
    <name evidence="1" type="ORF">HELGO_WM547</name>
</gene>
<protein>
    <submittedName>
        <fullName evidence="1">Uncharacterized protein</fullName>
    </submittedName>
</protein>
<dbReference type="InterPro" id="IPR024508">
    <property type="entry name" value="DUF3226"/>
</dbReference>
<organism evidence="1">
    <name type="scientific">uncultured Sulfurovum sp</name>
    <dbReference type="NCBI Taxonomy" id="269237"/>
    <lineage>
        <taxon>Bacteria</taxon>
        <taxon>Pseudomonadati</taxon>
        <taxon>Campylobacterota</taxon>
        <taxon>Epsilonproteobacteria</taxon>
        <taxon>Campylobacterales</taxon>
        <taxon>Sulfurovaceae</taxon>
        <taxon>Sulfurovum</taxon>
        <taxon>environmental samples</taxon>
    </lineage>
</organism>
<dbReference type="AlphaFoldDB" id="A0A6S6T8C9"/>
<accession>A0A6S6T8C9</accession>
<dbReference type="EMBL" id="CACVAS010000107">
    <property type="protein sequence ID" value="CAA6819561.1"/>
    <property type="molecule type" value="Genomic_DNA"/>
</dbReference>
<sequence length="180" mass="21325">MVIIAYEGKSDGEFFDSLLDTCGLDKDSVYYYDFEGKDNLFNISHQYYDEIEKNFLSKVNKILLVVDADNEKDPNPNRGFIASENKLKETIKGLSFFVPIDYYIMCDENNEGNLESFLLSILDDTQKECIQKFRDCYKYELTDKWAYNSFYKQKKEPFDFEHPNFNTLKQKLQTLFKEES</sequence>
<name>A0A6S6T8C9_9BACT</name>
<dbReference type="SUPFAM" id="SSF160945">
    <property type="entry name" value="PH0156-like"/>
    <property type="match status" value="1"/>
</dbReference>